<sequence>MTTASDVITSLEHLITGALGSSESAATKTRIHAVASVLGSLGDDLAPMLESKFNITELFDAIQRVENGATELEEGSRTLLAVLEHKNSPAPQTGDVNSAI</sequence>
<evidence type="ECO:0000313" key="2">
    <source>
        <dbReference type="Proteomes" id="UP001062901"/>
    </source>
</evidence>
<protein>
    <submittedName>
        <fullName evidence="1">Uncharacterized protein</fullName>
    </submittedName>
</protein>
<gene>
    <name evidence="1" type="ORF">AA15669_1648</name>
</gene>
<dbReference type="Proteomes" id="UP001062901">
    <property type="component" value="Unassembled WGS sequence"/>
</dbReference>
<evidence type="ECO:0000313" key="1">
    <source>
        <dbReference type="EMBL" id="GBQ08071.1"/>
    </source>
</evidence>
<name>A0ABQ0P0Q4_9PROT</name>
<proteinExistence type="predicted"/>
<accession>A0ABQ0P0Q4</accession>
<comment type="caution">
    <text evidence="1">The sequence shown here is derived from an EMBL/GenBank/DDBJ whole genome shotgun (WGS) entry which is preliminary data.</text>
</comment>
<reference evidence="1" key="1">
    <citation type="submission" date="2013-04" db="EMBL/GenBank/DDBJ databases">
        <title>The genome sequencing project of 58 acetic acid bacteria.</title>
        <authorList>
            <person name="Okamoto-Kainuma A."/>
            <person name="Ishikawa M."/>
            <person name="Umino S."/>
            <person name="Koizumi Y."/>
            <person name="Shiwa Y."/>
            <person name="Yoshikawa H."/>
            <person name="Matsutani M."/>
            <person name="Matsushita K."/>
        </authorList>
    </citation>
    <scope>NUCLEOTIDE SEQUENCE</scope>
    <source>
        <strain evidence="1">DSM 15669</strain>
    </source>
</reference>
<organism evidence="1 2">
    <name type="scientific">Saccharibacter floricola DSM 15669</name>
    <dbReference type="NCBI Taxonomy" id="1123227"/>
    <lineage>
        <taxon>Bacteria</taxon>
        <taxon>Pseudomonadati</taxon>
        <taxon>Pseudomonadota</taxon>
        <taxon>Alphaproteobacteria</taxon>
        <taxon>Acetobacterales</taxon>
        <taxon>Acetobacteraceae</taxon>
        <taxon>Saccharibacter</taxon>
    </lineage>
</organism>
<dbReference type="RefSeq" id="WP_018981181.1">
    <property type="nucleotide sequence ID" value="NZ_BAQD01000061.1"/>
</dbReference>
<keyword evidence="2" id="KW-1185">Reference proteome</keyword>
<dbReference type="EMBL" id="BAQD01000061">
    <property type="protein sequence ID" value="GBQ08071.1"/>
    <property type="molecule type" value="Genomic_DNA"/>
</dbReference>